<feature type="transmembrane region" description="Helical" evidence="4">
    <location>
        <begin position="20"/>
        <end position="46"/>
    </location>
</feature>
<accession>A0A0B8QVI4</accession>
<evidence type="ECO:0000313" key="7">
    <source>
        <dbReference type="Proteomes" id="UP000031847"/>
    </source>
</evidence>
<feature type="transmembrane region" description="Helical" evidence="4">
    <location>
        <begin position="192"/>
        <end position="210"/>
    </location>
</feature>
<evidence type="ECO:0000256" key="3">
    <source>
        <dbReference type="ARBA" id="ARBA00022475"/>
    </source>
</evidence>
<dbReference type="Proteomes" id="UP000031847">
    <property type="component" value="Unassembled WGS sequence"/>
</dbReference>
<feature type="domain" description="CAAX prenyl protease 2/Lysostaphin resistance protein A-like" evidence="5">
    <location>
        <begin position="149"/>
        <end position="229"/>
    </location>
</feature>
<dbReference type="AlphaFoldDB" id="A0A0B8QVI4"/>
<proteinExistence type="inferred from homology"/>
<dbReference type="PANTHER" id="PTHR36435">
    <property type="entry name" value="SLR1288 PROTEIN"/>
    <property type="match status" value="1"/>
</dbReference>
<keyword evidence="3" id="KW-1003">Cell membrane</keyword>
<dbReference type="PANTHER" id="PTHR36435:SF1">
    <property type="entry name" value="CAAX AMINO TERMINAL PROTEASE FAMILY PROTEIN"/>
    <property type="match status" value="1"/>
</dbReference>
<evidence type="ECO:0000313" key="6">
    <source>
        <dbReference type="EMBL" id="GAM78913.1"/>
    </source>
</evidence>
<evidence type="ECO:0000256" key="4">
    <source>
        <dbReference type="SAM" id="Phobius"/>
    </source>
</evidence>
<evidence type="ECO:0000259" key="5">
    <source>
        <dbReference type="Pfam" id="PF02517"/>
    </source>
</evidence>
<evidence type="ECO:0000256" key="1">
    <source>
        <dbReference type="ARBA" id="ARBA00004651"/>
    </source>
</evidence>
<keyword evidence="4" id="KW-1133">Transmembrane helix</keyword>
<dbReference type="GO" id="GO:0004175">
    <property type="term" value="F:endopeptidase activity"/>
    <property type="evidence" value="ECO:0007669"/>
    <property type="project" value="UniProtKB-ARBA"/>
</dbReference>
<dbReference type="InterPro" id="IPR003675">
    <property type="entry name" value="Rce1/LyrA-like_dom"/>
</dbReference>
<dbReference type="GO" id="GO:0080120">
    <property type="term" value="P:CAAX-box protein maturation"/>
    <property type="evidence" value="ECO:0007669"/>
    <property type="project" value="UniProtKB-ARBA"/>
</dbReference>
<feature type="transmembrane region" description="Helical" evidence="4">
    <location>
        <begin position="99"/>
        <end position="121"/>
    </location>
</feature>
<dbReference type="GO" id="GO:0005886">
    <property type="term" value="C:plasma membrane"/>
    <property type="evidence" value="ECO:0007669"/>
    <property type="project" value="UniProtKB-SubCell"/>
</dbReference>
<comment type="caution">
    <text evidence="6">The sequence shown here is derived from an EMBL/GenBank/DDBJ whole genome shotgun (WGS) entry which is preliminary data.</text>
</comment>
<sequence length="246" mass="28596">MTLTKNFYKRTAMILKKYKLNILGILFFLLLNILYQYPLVLVFAYFFNKRIFFFTDFLYTNSSWTLPLLMTLVLILIFISAWKLGYLKNTLNNWNLKRIFWLMGILFFTLATNYLVTVLVLKTQIISSVTSDTGMSDILGQLPILCQKYILGIIVPLSEELLFRSYIFGSITNKKVAFLISSVLFALVHTGFSWYLLPYLILSFIITWVYSKRNNFIESAIVHSSVNLLGGPAIKLLDTFFKLLPY</sequence>
<keyword evidence="6" id="KW-0378">Hydrolase</keyword>
<dbReference type="EMBL" id="BBSI01000004">
    <property type="protein sequence ID" value="GAM78913.1"/>
    <property type="molecule type" value="Genomic_DNA"/>
</dbReference>
<organism evidence="6 7">
    <name type="scientific">Lactococcus lactis subsp. lactis</name>
    <name type="common">Streptococcus lactis</name>
    <dbReference type="NCBI Taxonomy" id="1360"/>
    <lineage>
        <taxon>Bacteria</taxon>
        <taxon>Bacillati</taxon>
        <taxon>Bacillota</taxon>
        <taxon>Bacilli</taxon>
        <taxon>Lactobacillales</taxon>
        <taxon>Streptococcaceae</taxon>
        <taxon>Lactococcus</taxon>
    </lineage>
</organism>
<feature type="transmembrane region" description="Helical" evidence="4">
    <location>
        <begin position="66"/>
        <end position="87"/>
    </location>
</feature>
<dbReference type="InterPro" id="IPR052710">
    <property type="entry name" value="CAAX_protease"/>
</dbReference>
<reference evidence="6 7" key="1">
    <citation type="submission" date="2015-01" db="EMBL/GenBank/DDBJ databases">
        <title>Lactococcus lactis subsp.lactis JCM 5805 whole genome shotgun sequence.</title>
        <authorList>
            <person name="Fujii T."/>
            <person name="Tomita Y."/>
            <person name="Ikushima S."/>
            <person name="Fujiwara D."/>
        </authorList>
    </citation>
    <scope>NUCLEOTIDE SEQUENCE [LARGE SCALE GENOMIC DNA]</scope>
    <source>
        <strain evidence="6 7">JCM 5805</strain>
    </source>
</reference>
<protein>
    <submittedName>
        <fullName evidence="6">Predicted metal-dependent membrane protease</fullName>
    </submittedName>
</protein>
<evidence type="ECO:0000256" key="2">
    <source>
        <dbReference type="ARBA" id="ARBA00009067"/>
    </source>
</evidence>
<dbReference type="GO" id="GO:0006508">
    <property type="term" value="P:proteolysis"/>
    <property type="evidence" value="ECO:0007669"/>
    <property type="project" value="UniProtKB-KW"/>
</dbReference>
<keyword evidence="6" id="KW-0645">Protease</keyword>
<name>A0A0B8QVI4_LACLL</name>
<comment type="similarity">
    <text evidence="2">Belongs to the UPF0177 family.</text>
</comment>
<keyword evidence="4" id="KW-0812">Transmembrane</keyword>
<gene>
    <name evidence="6" type="ORF">JCM5805K_0015</name>
</gene>
<comment type="subcellular location">
    <subcellularLocation>
        <location evidence="1">Cell membrane</location>
        <topology evidence="1">Multi-pass membrane protein</topology>
    </subcellularLocation>
</comment>
<keyword evidence="4" id="KW-0472">Membrane</keyword>
<dbReference type="Pfam" id="PF02517">
    <property type="entry name" value="Rce1-like"/>
    <property type="match status" value="1"/>
</dbReference>